<dbReference type="InterPro" id="IPR000700">
    <property type="entry name" value="PAS-assoc_C"/>
</dbReference>
<dbReference type="CDD" id="cd00130">
    <property type="entry name" value="PAS"/>
    <property type="match status" value="1"/>
</dbReference>
<keyword evidence="6" id="KW-1185">Reference proteome</keyword>
<dbReference type="PANTHER" id="PTHR43155:SF2">
    <property type="entry name" value="CYCLIC DI-GMP PHOSPHODIESTERASE PA4108"/>
    <property type="match status" value="1"/>
</dbReference>
<reference evidence="5" key="1">
    <citation type="submission" date="2022-02" db="EMBL/GenBank/DDBJ databases">
        <authorList>
            <person name="Leng L."/>
        </authorList>
    </citation>
    <scope>NUCLEOTIDE SEQUENCE</scope>
    <source>
        <strain evidence="5">JI</strain>
    </source>
</reference>
<dbReference type="SUPFAM" id="SSF55073">
    <property type="entry name" value="Nucleotide cyclase"/>
    <property type="match status" value="1"/>
</dbReference>
<dbReference type="Gene3D" id="1.10.3210.10">
    <property type="entry name" value="Hypothetical protein af1432"/>
    <property type="match status" value="1"/>
</dbReference>
<evidence type="ECO:0000259" key="3">
    <source>
        <dbReference type="PROSITE" id="PS50887"/>
    </source>
</evidence>
<keyword evidence="5" id="KW-0548">Nucleotidyltransferase</keyword>
<dbReference type="InterPro" id="IPR035965">
    <property type="entry name" value="PAS-like_dom_sf"/>
</dbReference>
<evidence type="ECO:0000313" key="5">
    <source>
        <dbReference type="EMBL" id="MDF9407311.1"/>
    </source>
</evidence>
<evidence type="ECO:0000259" key="2">
    <source>
        <dbReference type="PROSITE" id="PS50113"/>
    </source>
</evidence>
<dbReference type="SMART" id="SM00267">
    <property type="entry name" value="GGDEF"/>
    <property type="match status" value="1"/>
</dbReference>
<name>A0A9X4H0I3_9FIRM</name>
<dbReference type="InterPro" id="IPR013656">
    <property type="entry name" value="PAS_4"/>
</dbReference>
<dbReference type="Pfam" id="PF08448">
    <property type="entry name" value="PAS_4"/>
    <property type="match status" value="1"/>
</dbReference>
<dbReference type="NCBIfam" id="TIGR00229">
    <property type="entry name" value="sensory_box"/>
    <property type="match status" value="2"/>
</dbReference>
<dbReference type="SMART" id="SM00091">
    <property type="entry name" value="PAS"/>
    <property type="match status" value="2"/>
</dbReference>
<dbReference type="NCBIfam" id="TIGR00254">
    <property type="entry name" value="GGDEF"/>
    <property type="match status" value="1"/>
</dbReference>
<dbReference type="GO" id="GO:0052621">
    <property type="term" value="F:diguanylate cyclase activity"/>
    <property type="evidence" value="ECO:0007669"/>
    <property type="project" value="UniProtKB-EC"/>
</dbReference>
<dbReference type="PROSITE" id="PS50887">
    <property type="entry name" value="GGDEF"/>
    <property type="match status" value="1"/>
</dbReference>
<dbReference type="CDD" id="cd00077">
    <property type="entry name" value="HDc"/>
    <property type="match status" value="1"/>
</dbReference>
<dbReference type="PROSITE" id="PS50113">
    <property type="entry name" value="PAC"/>
    <property type="match status" value="1"/>
</dbReference>
<dbReference type="InterPro" id="IPR000014">
    <property type="entry name" value="PAS"/>
</dbReference>
<dbReference type="Pfam" id="PF00989">
    <property type="entry name" value="PAS"/>
    <property type="match status" value="1"/>
</dbReference>
<keyword evidence="5" id="KW-0808">Transferase</keyword>
<organism evidence="5 6">
    <name type="scientific">Pelotomaculum isophthalicicum JI</name>
    <dbReference type="NCBI Taxonomy" id="947010"/>
    <lineage>
        <taxon>Bacteria</taxon>
        <taxon>Bacillati</taxon>
        <taxon>Bacillota</taxon>
        <taxon>Clostridia</taxon>
        <taxon>Eubacteriales</taxon>
        <taxon>Desulfotomaculaceae</taxon>
        <taxon>Pelotomaculum</taxon>
    </lineage>
</organism>
<feature type="domain" description="PAS" evidence="1">
    <location>
        <begin position="27"/>
        <end position="97"/>
    </location>
</feature>
<dbReference type="AlphaFoldDB" id="A0A9X4H0I3"/>
<sequence length="624" mass="71394">MFIFLIWRLYRLQLLELTGIQEKLNKSEERYRTLVENINDAIFTLDLYNFITYVSPVIEKLSAFKPDEFKGKSITNFVHSDDSNGLLAMLEKAKTEEVLYECRLINKSGAYRHFRISCGPLFESEKLAGLTGVLNDITARKQAEEALKDSEERFRTLVDDVLDSSAVGIMILDWDFKVVWLNRALESFFLLHREEILGISARNLIDERIKYFFAQPETFAQKLLATYEDNTYVESFECHVSPSEQHQERWLEHYSQPIYSGLYAGGRIEHYYDITERKQVEKQYKYLSLHDSLTGLYNRAFFNEEMHRMEGGSYLPLGIIVCDVDGLKLVNDTMGHEAGNKLLQAAANLLSNCFRKSDIVARIGGDEFVIILPSTDNSTVENACQRLKNAIKKYNKSQPEISLSLSTGFAVSNDITKSSTDLFKEADLNMYREKLSHAQSTRSIIVNTLKKVLEARDFITEGHAERMQEMVVQLAIACGIPDHMLNDLRLFTLFHDLGKIGIPDRILFKPGPLNDDEFLQIKQHCEIGCRIANTVPDLKSIADWILKHHEWFNGKGYPLGLAGEEIPLECRILAIVDAYDAMTSDRPYRKATTVSEAVVELKKCSGEQFDPQLVQKFLSTLPHQ</sequence>
<dbReference type="Gene3D" id="3.30.450.20">
    <property type="entry name" value="PAS domain"/>
    <property type="match status" value="2"/>
</dbReference>
<feature type="domain" description="GGDEF" evidence="3">
    <location>
        <begin position="315"/>
        <end position="447"/>
    </location>
</feature>
<dbReference type="InterPro" id="IPR000160">
    <property type="entry name" value="GGDEF_dom"/>
</dbReference>
<feature type="domain" description="HD-GYP" evidence="4">
    <location>
        <begin position="438"/>
        <end position="624"/>
    </location>
</feature>
<accession>A0A9X4H0I3</accession>
<protein>
    <submittedName>
        <fullName evidence="5">Diguanylate cyclase</fullName>
        <ecNumber evidence="5">2.7.7.65</ecNumber>
    </submittedName>
</protein>
<dbReference type="InterPro" id="IPR037522">
    <property type="entry name" value="HD_GYP_dom"/>
</dbReference>
<dbReference type="InterPro" id="IPR003607">
    <property type="entry name" value="HD/PDEase_dom"/>
</dbReference>
<dbReference type="InterPro" id="IPR029787">
    <property type="entry name" value="Nucleotide_cyclase"/>
</dbReference>
<dbReference type="InterPro" id="IPR043128">
    <property type="entry name" value="Rev_trsase/Diguanyl_cyclase"/>
</dbReference>
<dbReference type="Pfam" id="PF00990">
    <property type="entry name" value="GGDEF"/>
    <property type="match status" value="1"/>
</dbReference>
<feature type="domain" description="PAC" evidence="2">
    <location>
        <begin position="98"/>
        <end position="149"/>
    </location>
</feature>
<dbReference type="SUPFAM" id="SSF55785">
    <property type="entry name" value="PYP-like sensor domain (PAS domain)"/>
    <property type="match status" value="2"/>
</dbReference>
<evidence type="ECO:0000259" key="1">
    <source>
        <dbReference type="PROSITE" id="PS50112"/>
    </source>
</evidence>
<dbReference type="Gene3D" id="3.30.70.270">
    <property type="match status" value="1"/>
</dbReference>
<evidence type="ECO:0000313" key="6">
    <source>
        <dbReference type="Proteomes" id="UP001154312"/>
    </source>
</evidence>
<dbReference type="CDD" id="cd01949">
    <property type="entry name" value="GGDEF"/>
    <property type="match status" value="1"/>
</dbReference>
<gene>
    <name evidence="5" type="ORF">L7E55_02885</name>
</gene>
<dbReference type="SUPFAM" id="SSF109604">
    <property type="entry name" value="HD-domain/PDEase-like"/>
    <property type="match status" value="1"/>
</dbReference>
<dbReference type="Proteomes" id="UP001154312">
    <property type="component" value="Unassembled WGS sequence"/>
</dbReference>
<dbReference type="EC" id="2.7.7.65" evidence="5"/>
<dbReference type="EMBL" id="JAKOAV010000003">
    <property type="protein sequence ID" value="MDF9407311.1"/>
    <property type="molecule type" value="Genomic_DNA"/>
</dbReference>
<evidence type="ECO:0000259" key="4">
    <source>
        <dbReference type="PROSITE" id="PS51832"/>
    </source>
</evidence>
<feature type="domain" description="PAS" evidence="1">
    <location>
        <begin position="150"/>
        <end position="198"/>
    </location>
</feature>
<dbReference type="PROSITE" id="PS51832">
    <property type="entry name" value="HD_GYP"/>
    <property type="match status" value="1"/>
</dbReference>
<dbReference type="InterPro" id="IPR013767">
    <property type="entry name" value="PAS_fold"/>
</dbReference>
<dbReference type="GO" id="GO:0006355">
    <property type="term" value="P:regulation of DNA-templated transcription"/>
    <property type="evidence" value="ECO:0007669"/>
    <property type="project" value="InterPro"/>
</dbReference>
<proteinExistence type="predicted"/>
<comment type="caution">
    <text evidence="5">The sequence shown here is derived from an EMBL/GenBank/DDBJ whole genome shotgun (WGS) entry which is preliminary data.</text>
</comment>
<dbReference type="RefSeq" id="WP_277442520.1">
    <property type="nucleotide sequence ID" value="NZ_JAKOAV010000003.1"/>
</dbReference>
<dbReference type="PROSITE" id="PS50112">
    <property type="entry name" value="PAS"/>
    <property type="match status" value="2"/>
</dbReference>
<dbReference type="Pfam" id="PF13487">
    <property type="entry name" value="HD_5"/>
    <property type="match status" value="1"/>
</dbReference>
<dbReference type="SMART" id="SM00471">
    <property type="entry name" value="HDc"/>
    <property type="match status" value="1"/>
</dbReference>
<dbReference type="PANTHER" id="PTHR43155">
    <property type="entry name" value="CYCLIC DI-GMP PHOSPHODIESTERASE PA4108-RELATED"/>
    <property type="match status" value="1"/>
</dbReference>